<dbReference type="AlphaFoldDB" id="A0A1Y2DFA8"/>
<dbReference type="EMBL" id="MCOG01000068">
    <property type="protein sequence ID" value="ORY57939.1"/>
    <property type="molecule type" value="Genomic_DNA"/>
</dbReference>
<sequence length="102" mass="12585">MKENIRIEISEINQGEKQIITNRKYKFNFSIEKIIQRYIDARNIELQINIIEYESLHSHLKKEYETSKSIVKHKIKETLKIILFLWILDQRVYLMKFLRTWD</sequence>
<comment type="caution">
    <text evidence="1">The sequence shown here is derived from an EMBL/GenBank/DDBJ whole genome shotgun (WGS) entry which is preliminary data.</text>
</comment>
<proteinExistence type="predicted"/>
<reference evidence="1 2" key="1">
    <citation type="submission" date="2016-08" db="EMBL/GenBank/DDBJ databases">
        <title>A Parts List for Fungal Cellulosomes Revealed by Comparative Genomics.</title>
        <authorList>
            <consortium name="DOE Joint Genome Institute"/>
            <person name="Haitjema C.H."/>
            <person name="Gilmore S.P."/>
            <person name="Henske J.K."/>
            <person name="Solomon K.V."/>
            <person name="De Groot R."/>
            <person name="Kuo A."/>
            <person name="Mondo S.J."/>
            <person name="Salamov A.A."/>
            <person name="Labutti K."/>
            <person name="Zhao Z."/>
            <person name="Chiniquy J."/>
            <person name="Barry K."/>
            <person name="Brewer H.M."/>
            <person name="Purvine S.O."/>
            <person name="Wright A.T."/>
            <person name="Boxma B."/>
            <person name="Van Alen T."/>
            <person name="Hackstein J.H."/>
            <person name="Baker S.E."/>
            <person name="Grigoriev I.V."/>
            <person name="O'Malley M.A."/>
        </authorList>
    </citation>
    <scope>NUCLEOTIDE SEQUENCE [LARGE SCALE GENOMIC DNA]</scope>
    <source>
        <strain evidence="1 2">G1</strain>
    </source>
</reference>
<gene>
    <name evidence="1" type="ORF">LY90DRAFT_506339</name>
</gene>
<accession>A0A1Y2DFA8</accession>
<name>A0A1Y2DFA8_9FUNG</name>
<keyword evidence="2" id="KW-1185">Reference proteome</keyword>
<organism evidence="1 2">
    <name type="scientific">Neocallimastix californiae</name>
    <dbReference type="NCBI Taxonomy" id="1754190"/>
    <lineage>
        <taxon>Eukaryota</taxon>
        <taxon>Fungi</taxon>
        <taxon>Fungi incertae sedis</taxon>
        <taxon>Chytridiomycota</taxon>
        <taxon>Chytridiomycota incertae sedis</taxon>
        <taxon>Neocallimastigomycetes</taxon>
        <taxon>Neocallimastigales</taxon>
        <taxon>Neocallimastigaceae</taxon>
        <taxon>Neocallimastix</taxon>
    </lineage>
</organism>
<dbReference type="Proteomes" id="UP000193920">
    <property type="component" value="Unassembled WGS sequence"/>
</dbReference>
<protein>
    <submittedName>
        <fullName evidence="1">Uncharacterized protein</fullName>
    </submittedName>
</protein>
<evidence type="ECO:0000313" key="1">
    <source>
        <dbReference type="EMBL" id="ORY57939.1"/>
    </source>
</evidence>
<evidence type="ECO:0000313" key="2">
    <source>
        <dbReference type="Proteomes" id="UP000193920"/>
    </source>
</evidence>